<evidence type="ECO:0000256" key="3">
    <source>
        <dbReference type="ARBA" id="ARBA00022741"/>
    </source>
</evidence>
<keyword evidence="6" id="KW-0067">ATP-binding</keyword>
<dbReference type="InterPro" id="IPR013126">
    <property type="entry name" value="Hsp_70_fam"/>
</dbReference>
<dbReference type="EMBL" id="LR899982">
    <property type="protein sequence ID" value="CAD7243612.1"/>
    <property type="molecule type" value="Genomic_DNA"/>
</dbReference>
<dbReference type="InterPro" id="IPR018181">
    <property type="entry name" value="Heat_shock_70_CS"/>
</dbReference>
<dbReference type="OrthoDB" id="7778943at2759"/>
<dbReference type="PRINTS" id="PR00301">
    <property type="entry name" value="HEATSHOCK70"/>
</dbReference>
<evidence type="ECO:0000313" key="9">
    <source>
        <dbReference type="Proteomes" id="UP000677054"/>
    </source>
</evidence>
<dbReference type="PROSITE" id="PS00297">
    <property type="entry name" value="HSP70_1"/>
    <property type="match status" value="1"/>
</dbReference>
<comment type="similarity">
    <text evidence="1">Belongs to the heat shock protein 70 family.</text>
</comment>
<keyword evidence="5" id="KW-0862">Zinc</keyword>
<evidence type="ECO:0000256" key="1">
    <source>
        <dbReference type="ARBA" id="ARBA00007381"/>
    </source>
</evidence>
<dbReference type="InterPro" id="IPR007588">
    <property type="entry name" value="Znf_FLYWCH"/>
</dbReference>
<keyword evidence="4" id="KW-0863">Zinc-finger</keyword>
<keyword evidence="9" id="KW-1185">Reference proteome</keyword>
<keyword evidence="3" id="KW-0547">Nucleotide-binding</keyword>
<dbReference type="Proteomes" id="UP000677054">
    <property type="component" value="Unassembled WGS sequence"/>
</dbReference>
<sequence length="325" mass="36481">METGAGLVFAWVRRFCLDGIKPSLRPYGRREEFRGRARQPASSGAMHCVLVMATLQFVTTQRGHRKVILDGYIYLLDKKLGQKTYRRCEDRICTPRLHSMGDVIVRPPSEHNSHAPSSTRFFYYFESNYIGNVGRGGRRRQPLFPPSLWSQYQRTVAGLPRTNDSVEGSHNTFRGSVNKVHLSVRALALKLQREEVSVAALSECLGAGHQLPMPQKKYRLLNGRVQSNWILGNSQDSKQSDPVKTRRRTFKFTSSTGQAPPIGIDLGTTYSCVGVFQQGEVKIIRNDKGELTTPSYVAFTDTCALIGDDAKNQIPRNPTNTIFGE</sequence>
<evidence type="ECO:0000256" key="2">
    <source>
        <dbReference type="ARBA" id="ARBA00022723"/>
    </source>
</evidence>
<evidence type="ECO:0000256" key="4">
    <source>
        <dbReference type="ARBA" id="ARBA00022771"/>
    </source>
</evidence>
<dbReference type="GO" id="GO:0140662">
    <property type="term" value="F:ATP-dependent protein folding chaperone"/>
    <property type="evidence" value="ECO:0007669"/>
    <property type="project" value="InterPro"/>
</dbReference>
<dbReference type="Pfam" id="PF00012">
    <property type="entry name" value="HSP70"/>
    <property type="match status" value="1"/>
</dbReference>
<dbReference type="FunFam" id="3.30.420.40:FF:000028">
    <property type="entry name" value="heat shock 70 kDa protein-like"/>
    <property type="match status" value="1"/>
</dbReference>
<gene>
    <name evidence="8" type="ORF">DSTB1V02_LOCUS3528</name>
</gene>
<evidence type="ECO:0000259" key="7">
    <source>
        <dbReference type="Pfam" id="PF04500"/>
    </source>
</evidence>
<dbReference type="SUPFAM" id="SSF53067">
    <property type="entry name" value="Actin-like ATPase domain"/>
    <property type="match status" value="1"/>
</dbReference>
<evidence type="ECO:0000256" key="5">
    <source>
        <dbReference type="ARBA" id="ARBA00022833"/>
    </source>
</evidence>
<feature type="domain" description="FLYWCH-type" evidence="7">
    <location>
        <begin position="57"/>
        <end position="112"/>
    </location>
</feature>
<accession>A0A7R9A2F6</accession>
<dbReference type="InterPro" id="IPR043129">
    <property type="entry name" value="ATPase_NBD"/>
</dbReference>
<reference evidence="8" key="1">
    <citation type="submission" date="2020-11" db="EMBL/GenBank/DDBJ databases">
        <authorList>
            <person name="Tran Van P."/>
        </authorList>
    </citation>
    <scope>NUCLEOTIDE SEQUENCE</scope>
</reference>
<proteinExistence type="inferred from homology"/>
<dbReference type="EMBL" id="CAJPEV010000465">
    <property type="protein sequence ID" value="CAG0885555.1"/>
    <property type="molecule type" value="Genomic_DNA"/>
</dbReference>
<keyword evidence="2" id="KW-0479">Metal-binding</keyword>
<protein>
    <recommendedName>
        <fullName evidence="7">FLYWCH-type domain-containing protein</fullName>
    </recommendedName>
</protein>
<dbReference type="GO" id="GO:0008270">
    <property type="term" value="F:zinc ion binding"/>
    <property type="evidence" value="ECO:0007669"/>
    <property type="project" value="UniProtKB-KW"/>
</dbReference>
<dbReference type="GO" id="GO:0005524">
    <property type="term" value="F:ATP binding"/>
    <property type="evidence" value="ECO:0007669"/>
    <property type="project" value="UniProtKB-KW"/>
</dbReference>
<dbReference type="PANTHER" id="PTHR19375">
    <property type="entry name" value="HEAT SHOCK PROTEIN 70KDA"/>
    <property type="match status" value="1"/>
</dbReference>
<organism evidence="8">
    <name type="scientific">Darwinula stevensoni</name>
    <dbReference type="NCBI Taxonomy" id="69355"/>
    <lineage>
        <taxon>Eukaryota</taxon>
        <taxon>Metazoa</taxon>
        <taxon>Ecdysozoa</taxon>
        <taxon>Arthropoda</taxon>
        <taxon>Crustacea</taxon>
        <taxon>Oligostraca</taxon>
        <taxon>Ostracoda</taxon>
        <taxon>Podocopa</taxon>
        <taxon>Podocopida</taxon>
        <taxon>Darwinulocopina</taxon>
        <taxon>Darwinuloidea</taxon>
        <taxon>Darwinulidae</taxon>
        <taxon>Darwinula</taxon>
    </lineage>
</organism>
<dbReference type="Pfam" id="PF04500">
    <property type="entry name" value="FLYWCH"/>
    <property type="match status" value="1"/>
</dbReference>
<evidence type="ECO:0000256" key="6">
    <source>
        <dbReference type="ARBA" id="ARBA00022840"/>
    </source>
</evidence>
<dbReference type="AlphaFoldDB" id="A0A7R9A2F6"/>
<dbReference type="Gene3D" id="2.20.25.240">
    <property type="match status" value="1"/>
</dbReference>
<dbReference type="Gene3D" id="3.30.420.40">
    <property type="match status" value="1"/>
</dbReference>
<name>A0A7R9A2F6_9CRUS</name>
<evidence type="ECO:0000313" key="8">
    <source>
        <dbReference type="EMBL" id="CAD7243612.1"/>
    </source>
</evidence>